<feature type="non-terminal residue" evidence="3">
    <location>
        <position position="1"/>
    </location>
</feature>
<dbReference type="PROSITE" id="PS51125">
    <property type="entry name" value="NHL"/>
    <property type="match status" value="2"/>
</dbReference>
<dbReference type="GO" id="GO:0061630">
    <property type="term" value="F:ubiquitin protein ligase activity"/>
    <property type="evidence" value="ECO:0007669"/>
    <property type="project" value="TreeGrafter"/>
</dbReference>
<dbReference type="PANTHER" id="PTHR24104:SF48">
    <property type="entry name" value="PROTEIN WECH"/>
    <property type="match status" value="1"/>
</dbReference>
<feature type="repeat" description="NHL" evidence="2">
    <location>
        <begin position="1"/>
        <end position="37"/>
    </location>
</feature>
<dbReference type="Proteomes" id="UP000663844">
    <property type="component" value="Unassembled WGS sequence"/>
</dbReference>
<dbReference type="InterPro" id="IPR001258">
    <property type="entry name" value="NHL_repeat"/>
</dbReference>
<organism evidence="3 4">
    <name type="scientific">Adineta steineri</name>
    <dbReference type="NCBI Taxonomy" id="433720"/>
    <lineage>
        <taxon>Eukaryota</taxon>
        <taxon>Metazoa</taxon>
        <taxon>Spiralia</taxon>
        <taxon>Gnathifera</taxon>
        <taxon>Rotifera</taxon>
        <taxon>Eurotatoria</taxon>
        <taxon>Bdelloidea</taxon>
        <taxon>Adinetida</taxon>
        <taxon>Adinetidae</taxon>
        <taxon>Adineta</taxon>
    </lineage>
</organism>
<evidence type="ECO:0000256" key="2">
    <source>
        <dbReference type="PROSITE-ProRule" id="PRU00504"/>
    </source>
</evidence>
<accession>A0A820E6Q9</accession>
<evidence type="ECO:0000313" key="4">
    <source>
        <dbReference type="Proteomes" id="UP000663844"/>
    </source>
</evidence>
<proteinExistence type="predicted"/>
<dbReference type="GO" id="GO:0000209">
    <property type="term" value="P:protein polyubiquitination"/>
    <property type="evidence" value="ECO:0007669"/>
    <property type="project" value="TreeGrafter"/>
</dbReference>
<dbReference type="InterPro" id="IPR011042">
    <property type="entry name" value="6-blade_b-propeller_TolB-like"/>
</dbReference>
<reference evidence="3" key="1">
    <citation type="submission" date="2021-02" db="EMBL/GenBank/DDBJ databases">
        <authorList>
            <person name="Nowell W R."/>
        </authorList>
    </citation>
    <scope>NUCLEOTIDE SEQUENCE</scope>
</reference>
<name>A0A820E6Q9_9BILA</name>
<protein>
    <submittedName>
        <fullName evidence="3">Uncharacterized protein</fullName>
    </submittedName>
</protein>
<evidence type="ECO:0000256" key="1">
    <source>
        <dbReference type="ARBA" id="ARBA00022737"/>
    </source>
</evidence>
<dbReference type="PANTHER" id="PTHR24104">
    <property type="entry name" value="E3 UBIQUITIN-PROTEIN LIGASE NHLRC1-RELATED"/>
    <property type="match status" value="1"/>
</dbReference>
<dbReference type="InterPro" id="IPR050952">
    <property type="entry name" value="TRIM-NHL_E3_ligases"/>
</dbReference>
<evidence type="ECO:0000313" key="3">
    <source>
        <dbReference type="EMBL" id="CAF4241859.1"/>
    </source>
</evidence>
<dbReference type="AlphaFoldDB" id="A0A820E6Q9"/>
<feature type="repeat" description="NHL" evidence="2">
    <location>
        <begin position="56"/>
        <end position="93"/>
    </location>
</feature>
<dbReference type="GO" id="GO:0043161">
    <property type="term" value="P:proteasome-mediated ubiquitin-dependent protein catabolic process"/>
    <property type="evidence" value="ECO:0007669"/>
    <property type="project" value="TreeGrafter"/>
</dbReference>
<dbReference type="Pfam" id="PF01436">
    <property type="entry name" value="NHL"/>
    <property type="match status" value="1"/>
</dbReference>
<comment type="caution">
    <text evidence="3">The sequence shown here is derived from an EMBL/GenBank/DDBJ whole genome shotgun (WGS) entry which is preliminary data.</text>
</comment>
<dbReference type="EMBL" id="CAJOAZ010011750">
    <property type="protein sequence ID" value="CAF4241859.1"/>
    <property type="molecule type" value="Genomic_DNA"/>
</dbReference>
<gene>
    <name evidence="3" type="ORF">OXD698_LOCUS42970</name>
</gene>
<sequence>AGGQGKGSSLEQLSYPQGILVDHLSNVYVADSWNHRIMRWLAGANEGSTIAGGNGKGKETNQFHLLGGILFDRQGNLCVIDVGNNRVQKFDLNIN</sequence>
<dbReference type="SUPFAM" id="SSF63829">
    <property type="entry name" value="Calcium-dependent phosphotriesterase"/>
    <property type="match status" value="1"/>
</dbReference>
<keyword evidence="1" id="KW-0677">Repeat</keyword>
<dbReference type="Gene3D" id="2.120.10.30">
    <property type="entry name" value="TolB, C-terminal domain"/>
    <property type="match status" value="1"/>
</dbReference>